<proteinExistence type="predicted"/>
<feature type="transmembrane region" description="Helical" evidence="1">
    <location>
        <begin position="12"/>
        <end position="32"/>
    </location>
</feature>
<dbReference type="KEGG" id="sfol:H3H32_03180"/>
<feature type="transmembrane region" description="Helical" evidence="1">
    <location>
        <begin position="413"/>
        <end position="435"/>
    </location>
</feature>
<feature type="transmembrane region" description="Helical" evidence="1">
    <location>
        <begin position="441"/>
        <end position="462"/>
    </location>
</feature>
<accession>A0A7G5GYN3</accession>
<name>A0A7G5GYN3_9BACT</name>
<feature type="transmembrane region" description="Helical" evidence="1">
    <location>
        <begin position="180"/>
        <end position="201"/>
    </location>
</feature>
<feature type="transmembrane region" description="Helical" evidence="1">
    <location>
        <begin position="95"/>
        <end position="111"/>
    </location>
</feature>
<protein>
    <recommendedName>
        <fullName evidence="4">O-antigen polysaccharide polymerase Wzy</fullName>
    </recommendedName>
</protein>
<feature type="transmembrane region" description="Helical" evidence="1">
    <location>
        <begin position="131"/>
        <end position="148"/>
    </location>
</feature>
<keyword evidence="1" id="KW-0472">Membrane</keyword>
<keyword evidence="1" id="KW-0812">Transmembrane</keyword>
<evidence type="ECO:0000313" key="2">
    <source>
        <dbReference type="EMBL" id="QMW03975.1"/>
    </source>
</evidence>
<dbReference type="RefSeq" id="WP_182461231.1">
    <property type="nucleotide sequence ID" value="NZ_CP059732.1"/>
</dbReference>
<evidence type="ECO:0000313" key="3">
    <source>
        <dbReference type="Proteomes" id="UP000515369"/>
    </source>
</evidence>
<dbReference type="AlphaFoldDB" id="A0A7G5GYN3"/>
<evidence type="ECO:0000256" key="1">
    <source>
        <dbReference type="SAM" id="Phobius"/>
    </source>
</evidence>
<dbReference type="Proteomes" id="UP000515369">
    <property type="component" value="Chromosome"/>
</dbReference>
<feature type="transmembrane region" description="Helical" evidence="1">
    <location>
        <begin position="208"/>
        <end position="226"/>
    </location>
</feature>
<organism evidence="2 3">
    <name type="scientific">Spirosoma foliorum</name>
    <dbReference type="NCBI Taxonomy" id="2710596"/>
    <lineage>
        <taxon>Bacteria</taxon>
        <taxon>Pseudomonadati</taxon>
        <taxon>Bacteroidota</taxon>
        <taxon>Cytophagia</taxon>
        <taxon>Cytophagales</taxon>
        <taxon>Cytophagaceae</taxon>
        <taxon>Spirosoma</taxon>
    </lineage>
</organism>
<sequence>MRKKLLIKFPLSIFLIFGFTFTQFYLPLIFTFLERKPVVHNLLLPYQVFLHMFLDFFILVVAHKIYRSNYLAIKVYVRTILKKWSFFKTPSDKQIWIIGVIGIAATFYVYIYTKAATQVTGSAFNKLIEAMIPYSYAPFFIPLGKLYGNARLYKNRTTIFLVVFTIILFVISVSRNSRGAFMYGFTAIGFGYTLGLLLGYYKTPPLKITRLIAIVFACWIFTNPLADLGTAMVITRAQRADISSLELFENTLKIFEDKNAIVAKRKEDQNLEQSTWNENYINNIFLARFCNIKYNDLSLIQANKVIDSNDDILEFTLSRILLIFPAPIVEGLGLIENKRKSIGYSFGDFLYAKATSDFDMLGANLAGHLDGTGMAAFGWFYLLFLGIGIIPVYALFDAFFIHTPILVDPKKKYFIWQGHFSLCGLLALTSIFQFLPSESVVTTATFILRIWIQMIFLYFILYKFSFIVSRFF</sequence>
<feature type="transmembrane region" description="Helical" evidence="1">
    <location>
        <begin position="44"/>
        <end position="62"/>
    </location>
</feature>
<feature type="transmembrane region" description="Helical" evidence="1">
    <location>
        <begin position="157"/>
        <end position="174"/>
    </location>
</feature>
<reference evidence="2 3" key="1">
    <citation type="submission" date="2020-07" db="EMBL/GenBank/DDBJ databases">
        <title>Spirosoma foliorum sp. nov., isolated from the leaves on the Nejang mountain Korea, Republic of.</title>
        <authorList>
            <person name="Ho H."/>
            <person name="Lee Y.-J."/>
            <person name="Nurcahyanto D.-A."/>
            <person name="Kim S.-G."/>
        </authorList>
    </citation>
    <scope>NUCLEOTIDE SEQUENCE [LARGE SCALE GENOMIC DNA]</scope>
    <source>
        <strain evidence="2 3">PL0136</strain>
    </source>
</reference>
<keyword evidence="3" id="KW-1185">Reference proteome</keyword>
<dbReference type="EMBL" id="CP059732">
    <property type="protein sequence ID" value="QMW03975.1"/>
    <property type="molecule type" value="Genomic_DNA"/>
</dbReference>
<gene>
    <name evidence="2" type="ORF">H3H32_03180</name>
</gene>
<evidence type="ECO:0008006" key="4">
    <source>
        <dbReference type="Google" id="ProtNLM"/>
    </source>
</evidence>
<keyword evidence="1" id="KW-1133">Transmembrane helix</keyword>
<feature type="transmembrane region" description="Helical" evidence="1">
    <location>
        <begin position="379"/>
        <end position="401"/>
    </location>
</feature>